<comment type="similarity">
    <text evidence="1">Belongs to the sigma-70 factor family. ECF subfamily.</text>
</comment>
<gene>
    <name evidence="7" type="ORF">ELS83_05660</name>
</gene>
<dbReference type="NCBIfam" id="TIGR02937">
    <property type="entry name" value="sigma70-ECF"/>
    <property type="match status" value="1"/>
</dbReference>
<keyword evidence="4" id="KW-0804">Transcription</keyword>
<evidence type="ECO:0000256" key="4">
    <source>
        <dbReference type="ARBA" id="ARBA00023163"/>
    </source>
</evidence>
<dbReference type="Proteomes" id="UP000732105">
    <property type="component" value="Unassembled WGS sequence"/>
</dbReference>
<comment type="caution">
    <text evidence="7">The sequence shown here is derived from an EMBL/GenBank/DDBJ whole genome shotgun (WGS) entry which is preliminary data.</text>
</comment>
<accession>A0ABX1WT92</accession>
<keyword evidence="2" id="KW-0805">Transcription regulation</keyword>
<dbReference type="Gene3D" id="1.10.10.10">
    <property type="entry name" value="Winged helix-like DNA-binding domain superfamily/Winged helix DNA-binding domain"/>
    <property type="match status" value="1"/>
</dbReference>
<dbReference type="InterPro" id="IPR014284">
    <property type="entry name" value="RNA_pol_sigma-70_dom"/>
</dbReference>
<dbReference type="RefSeq" id="WP_171594574.1">
    <property type="nucleotide sequence ID" value="NZ_RZNH01000006.1"/>
</dbReference>
<dbReference type="InterPro" id="IPR013324">
    <property type="entry name" value="RNA_pol_sigma_r3/r4-like"/>
</dbReference>
<dbReference type="InterPro" id="IPR036388">
    <property type="entry name" value="WH-like_DNA-bd_sf"/>
</dbReference>
<dbReference type="NCBIfam" id="TIGR02985">
    <property type="entry name" value="Sig70_bacteroi1"/>
    <property type="match status" value="1"/>
</dbReference>
<dbReference type="InterPro" id="IPR013249">
    <property type="entry name" value="RNA_pol_sigma70_r4_t2"/>
</dbReference>
<dbReference type="CDD" id="cd06171">
    <property type="entry name" value="Sigma70_r4"/>
    <property type="match status" value="1"/>
</dbReference>
<evidence type="ECO:0000259" key="6">
    <source>
        <dbReference type="Pfam" id="PF08281"/>
    </source>
</evidence>
<evidence type="ECO:0000256" key="2">
    <source>
        <dbReference type="ARBA" id="ARBA00023015"/>
    </source>
</evidence>
<evidence type="ECO:0000256" key="3">
    <source>
        <dbReference type="ARBA" id="ARBA00023082"/>
    </source>
</evidence>
<sequence>MSESKDILNELLRSGSKKAYEAFFKHYYQDLFLWANSILKNSEAAEDVVQEFFISFWEKKRYKSVSSNLQSYIYRAVKNACLNYLQREKKLIHDIENLEEKESAPKANEQSIENSQLIYSAINELPEKCKEVFMLCCVSGYTYNEAAEELGVSMNTVRTHMVRAFKMLREKLKSPHLFYMLFFHK</sequence>
<dbReference type="Pfam" id="PF08281">
    <property type="entry name" value="Sigma70_r4_2"/>
    <property type="match status" value="1"/>
</dbReference>
<keyword evidence="8" id="KW-1185">Reference proteome</keyword>
<dbReference type="EMBL" id="RZNH01000006">
    <property type="protein sequence ID" value="NOU59297.1"/>
    <property type="molecule type" value="Genomic_DNA"/>
</dbReference>
<protein>
    <submittedName>
        <fullName evidence="7">RNA polymerase sigma-70 factor</fullName>
    </submittedName>
</protein>
<dbReference type="InterPro" id="IPR014327">
    <property type="entry name" value="RNA_pol_sigma70_bacteroid"/>
</dbReference>
<evidence type="ECO:0000256" key="1">
    <source>
        <dbReference type="ARBA" id="ARBA00010641"/>
    </source>
</evidence>
<feature type="domain" description="RNA polymerase sigma factor 70 region 4 type 2" evidence="6">
    <location>
        <begin position="116"/>
        <end position="168"/>
    </location>
</feature>
<evidence type="ECO:0000259" key="5">
    <source>
        <dbReference type="Pfam" id="PF04542"/>
    </source>
</evidence>
<dbReference type="PANTHER" id="PTHR43133:SF46">
    <property type="entry name" value="RNA POLYMERASE SIGMA-70 FACTOR ECF SUBFAMILY"/>
    <property type="match status" value="1"/>
</dbReference>
<organism evidence="7 8">
    <name type="scientific">Marinifilum caeruleilacunae</name>
    <dbReference type="NCBI Taxonomy" id="2499076"/>
    <lineage>
        <taxon>Bacteria</taxon>
        <taxon>Pseudomonadati</taxon>
        <taxon>Bacteroidota</taxon>
        <taxon>Bacteroidia</taxon>
        <taxon>Marinilabiliales</taxon>
        <taxon>Marinifilaceae</taxon>
    </lineage>
</organism>
<name>A0ABX1WT92_9BACT</name>
<keyword evidence="3" id="KW-0731">Sigma factor</keyword>
<feature type="domain" description="RNA polymerase sigma-70 region 2" evidence="5">
    <location>
        <begin position="24"/>
        <end position="89"/>
    </location>
</feature>
<reference evidence="7 8" key="1">
    <citation type="submission" date="2018-12" db="EMBL/GenBank/DDBJ databases">
        <title>Marinifilum JC070 sp. nov., a marine bacterium isolated from Yongle Blue Hole in the South China Sea.</title>
        <authorList>
            <person name="Fu T."/>
        </authorList>
    </citation>
    <scope>NUCLEOTIDE SEQUENCE [LARGE SCALE GENOMIC DNA]</scope>
    <source>
        <strain evidence="7 8">JC070</strain>
    </source>
</reference>
<dbReference type="InterPro" id="IPR007627">
    <property type="entry name" value="RNA_pol_sigma70_r2"/>
</dbReference>
<evidence type="ECO:0000313" key="8">
    <source>
        <dbReference type="Proteomes" id="UP000732105"/>
    </source>
</evidence>
<dbReference type="Pfam" id="PF04542">
    <property type="entry name" value="Sigma70_r2"/>
    <property type="match status" value="1"/>
</dbReference>
<dbReference type="SUPFAM" id="SSF88659">
    <property type="entry name" value="Sigma3 and sigma4 domains of RNA polymerase sigma factors"/>
    <property type="match status" value="1"/>
</dbReference>
<proteinExistence type="inferred from homology"/>
<dbReference type="Gene3D" id="1.10.1740.10">
    <property type="match status" value="1"/>
</dbReference>
<dbReference type="PANTHER" id="PTHR43133">
    <property type="entry name" value="RNA POLYMERASE ECF-TYPE SIGMA FACTO"/>
    <property type="match status" value="1"/>
</dbReference>
<dbReference type="InterPro" id="IPR039425">
    <property type="entry name" value="RNA_pol_sigma-70-like"/>
</dbReference>
<evidence type="ECO:0000313" key="7">
    <source>
        <dbReference type="EMBL" id="NOU59297.1"/>
    </source>
</evidence>
<dbReference type="InterPro" id="IPR013325">
    <property type="entry name" value="RNA_pol_sigma_r2"/>
</dbReference>
<dbReference type="SUPFAM" id="SSF88946">
    <property type="entry name" value="Sigma2 domain of RNA polymerase sigma factors"/>
    <property type="match status" value="1"/>
</dbReference>